<evidence type="ECO:0000256" key="9">
    <source>
        <dbReference type="SAM" id="SignalP"/>
    </source>
</evidence>
<evidence type="ECO:0000256" key="5">
    <source>
        <dbReference type="ARBA" id="ARBA00022690"/>
    </source>
</evidence>
<proteinExistence type="inferred from homology"/>
<dbReference type="PROSITE" id="PS00999">
    <property type="entry name" value="SSI"/>
    <property type="match status" value="1"/>
</dbReference>
<dbReference type="Gene3D" id="3.30.350.10">
    <property type="entry name" value="Subtilisin inhibitor-like"/>
    <property type="match status" value="1"/>
</dbReference>
<dbReference type="GO" id="GO:0004867">
    <property type="term" value="F:serine-type endopeptidase inhibitor activity"/>
    <property type="evidence" value="ECO:0007669"/>
    <property type="project" value="UniProtKB-KW"/>
</dbReference>
<name>A0A1W2FWZ8_KIBAR</name>
<keyword evidence="5 8" id="KW-0646">Protease inhibitor</keyword>
<keyword evidence="4" id="KW-0964">Secreted</keyword>
<evidence type="ECO:0000313" key="11">
    <source>
        <dbReference type="EMBL" id="SMD26479.1"/>
    </source>
</evidence>
<dbReference type="PRINTS" id="PR00294">
    <property type="entry name" value="SSBTLNINHBTR"/>
</dbReference>
<evidence type="ECO:0000259" key="10">
    <source>
        <dbReference type="Pfam" id="PF00720"/>
    </source>
</evidence>
<keyword evidence="9" id="KW-0732">Signal</keyword>
<feature type="signal peptide" evidence="9">
    <location>
        <begin position="1"/>
        <end position="26"/>
    </location>
</feature>
<evidence type="ECO:0000256" key="1">
    <source>
        <dbReference type="ARBA" id="ARBA00004613"/>
    </source>
</evidence>
<dbReference type="AlphaFoldDB" id="A0A1W2FWZ8"/>
<comment type="similarity">
    <text evidence="2 8">Belongs to the protease inhibitor I16 (SSI) family.</text>
</comment>
<dbReference type="InterPro" id="IPR023549">
    <property type="entry name" value="Subtilisin_inhibitor"/>
</dbReference>
<sequence length="141" mass="15176">MRHMMSKIFIIAAVAAMMISGVSASAAGYRSTDSPSSIANSVLRLTISEGETAKAIPYAASTLTCDPDGGGHPHATKACDRLREVHGDFTELRGNPGTVCTTQWDPVTVTADGIWQDRFVHWQHTYSNTCQLASTDPIFAF</sequence>
<feature type="domain" description="Subtilisin inhibitor" evidence="10">
    <location>
        <begin position="40"/>
        <end position="128"/>
    </location>
</feature>
<keyword evidence="7" id="KW-1015">Disulfide bond</keyword>
<feature type="chain" id="PRO_5013184622" evidence="9">
    <location>
        <begin position="27"/>
        <end position="141"/>
    </location>
</feature>
<dbReference type="GO" id="GO:0005576">
    <property type="term" value="C:extracellular region"/>
    <property type="evidence" value="ECO:0007669"/>
    <property type="project" value="UniProtKB-SubCell"/>
</dbReference>
<dbReference type="Pfam" id="PF00720">
    <property type="entry name" value="SSI"/>
    <property type="match status" value="1"/>
</dbReference>
<dbReference type="InterPro" id="IPR020054">
    <property type="entry name" value="Prot_inh_SSI_I16_CS"/>
</dbReference>
<accession>A0A1W2FWZ8</accession>
<evidence type="ECO:0000256" key="2">
    <source>
        <dbReference type="ARBA" id="ARBA00010472"/>
    </source>
</evidence>
<evidence type="ECO:0000256" key="4">
    <source>
        <dbReference type="ARBA" id="ARBA00022525"/>
    </source>
</evidence>
<keyword evidence="12" id="KW-1185">Reference proteome</keyword>
<evidence type="ECO:0000256" key="3">
    <source>
        <dbReference type="ARBA" id="ARBA00011738"/>
    </source>
</evidence>
<protein>
    <submittedName>
        <fullName evidence="11">Subtilisin inhibitor-like</fullName>
    </submittedName>
</protein>
<reference evidence="11 12" key="1">
    <citation type="submission" date="2017-04" db="EMBL/GenBank/DDBJ databases">
        <authorList>
            <person name="Afonso C.L."/>
            <person name="Miller P.J."/>
            <person name="Scott M.A."/>
            <person name="Spackman E."/>
            <person name="Goraichik I."/>
            <person name="Dimitrov K.M."/>
            <person name="Suarez D.L."/>
            <person name="Swayne D.E."/>
        </authorList>
    </citation>
    <scope>NUCLEOTIDE SEQUENCE [LARGE SCALE GENOMIC DNA]</scope>
    <source>
        <strain evidence="11 12">DSM 43828</strain>
    </source>
</reference>
<dbReference type="InterPro" id="IPR000691">
    <property type="entry name" value="Prot_inh_I16_SSI"/>
</dbReference>
<evidence type="ECO:0000256" key="8">
    <source>
        <dbReference type="RuleBase" id="RU003471"/>
    </source>
</evidence>
<evidence type="ECO:0000256" key="7">
    <source>
        <dbReference type="ARBA" id="ARBA00023157"/>
    </source>
</evidence>
<evidence type="ECO:0000256" key="6">
    <source>
        <dbReference type="ARBA" id="ARBA00022900"/>
    </source>
</evidence>
<dbReference type="EMBL" id="FWXV01000014">
    <property type="protein sequence ID" value="SMD26479.1"/>
    <property type="molecule type" value="Genomic_DNA"/>
</dbReference>
<dbReference type="SUPFAM" id="SSF55399">
    <property type="entry name" value="Subtilisin inhibitor"/>
    <property type="match status" value="1"/>
</dbReference>
<evidence type="ECO:0000313" key="12">
    <source>
        <dbReference type="Proteomes" id="UP000192674"/>
    </source>
</evidence>
<dbReference type="OrthoDB" id="4567948at2"/>
<dbReference type="InterPro" id="IPR036819">
    <property type="entry name" value="Subtilisin_inhibitor-like_sf"/>
</dbReference>
<keyword evidence="6 8" id="KW-0722">Serine protease inhibitor</keyword>
<dbReference type="Proteomes" id="UP000192674">
    <property type="component" value="Unassembled WGS sequence"/>
</dbReference>
<comment type="subunit">
    <text evidence="3">Homodimer.</text>
</comment>
<organism evidence="11 12">
    <name type="scientific">Kibdelosporangium aridum</name>
    <dbReference type="NCBI Taxonomy" id="2030"/>
    <lineage>
        <taxon>Bacteria</taxon>
        <taxon>Bacillati</taxon>
        <taxon>Actinomycetota</taxon>
        <taxon>Actinomycetes</taxon>
        <taxon>Pseudonocardiales</taxon>
        <taxon>Pseudonocardiaceae</taxon>
        <taxon>Kibdelosporangium</taxon>
    </lineage>
</organism>
<gene>
    <name evidence="11" type="ORF">SAMN05661093_10062</name>
</gene>
<comment type="subcellular location">
    <subcellularLocation>
        <location evidence="1">Secreted</location>
    </subcellularLocation>
</comment>